<dbReference type="AlphaFoldDB" id="A0A2H3JF19"/>
<proteinExistence type="predicted"/>
<dbReference type="EMBL" id="KB468113">
    <property type="protein sequence ID" value="PCH40820.1"/>
    <property type="molecule type" value="Genomic_DNA"/>
</dbReference>
<protein>
    <submittedName>
        <fullName evidence="1">Uncharacterized protein</fullName>
    </submittedName>
</protein>
<keyword evidence="2" id="KW-1185">Reference proteome</keyword>
<evidence type="ECO:0000313" key="2">
    <source>
        <dbReference type="Proteomes" id="UP000218811"/>
    </source>
</evidence>
<sequence length="108" mass="12431">MPCSRATSYPALLALWRSGDINPARMKLLEVVSHMMRTSTRWVWSEFAVARDDGDPRHSRTYLTECLRDGYMAVSQVPQSTWAMHERVARCQRFNGHLLALLIPVIRS</sequence>
<evidence type="ECO:0000313" key="1">
    <source>
        <dbReference type="EMBL" id="PCH40820.1"/>
    </source>
</evidence>
<reference evidence="1 2" key="1">
    <citation type="journal article" date="2012" name="Science">
        <title>The Paleozoic origin of enzymatic lignin decomposition reconstructed from 31 fungal genomes.</title>
        <authorList>
            <person name="Floudas D."/>
            <person name="Binder M."/>
            <person name="Riley R."/>
            <person name="Barry K."/>
            <person name="Blanchette R.A."/>
            <person name="Henrissat B."/>
            <person name="Martinez A.T."/>
            <person name="Otillar R."/>
            <person name="Spatafora J.W."/>
            <person name="Yadav J.S."/>
            <person name="Aerts A."/>
            <person name="Benoit I."/>
            <person name="Boyd A."/>
            <person name="Carlson A."/>
            <person name="Copeland A."/>
            <person name="Coutinho P.M."/>
            <person name="de Vries R.P."/>
            <person name="Ferreira P."/>
            <person name="Findley K."/>
            <person name="Foster B."/>
            <person name="Gaskell J."/>
            <person name="Glotzer D."/>
            <person name="Gorecki P."/>
            <person name="Heitman J."/>
            <person name="Hesse C."/>
            <person name="Hori C."/>
            <person name="Igarashi K."/>
            <person name="Jurgens J.A."/>
            <person name="Kallen N."/>
            <person name="Kersten P."/>
            <person name="Kohler A."/>
            <person name="Kuees U."/>
            <person name="Kumar T.K.A."/>
            <person name="Kuo A."/>
            <person name="LaButti K."/>
            <person name="Larrondo L.F."/>
            <person name="Lindquist E."/>
            <person name="Ling A."/>
            <person name="Lombard V."/>
            <person name="Lucas S."/>
            <person name="Lundell T."/>
            <person name="Martin R."/>
            <person name="McLaughlin D.J."/>
            <person name="Morgenstern I."/>
            <person name="Morin E."/>
            <person name="Murat C."/>
            <person name="Nagy L.G."/>
            <person name="Nolan M."/>
            <person name="Ohm R.A."/>
            <person name="Patyshakuliyeva A."/>
            <person name="Rokas A."/>
            <person name="Ruiz-Duenas F.J."/>
            <person name="Sabat G."/>
            <person name="Salamov A."/>
            <person name="Samejima M."/>
            <person name="Schmutz J."/>
            <person name="Slot J.C."/>
            <person name="St John F."/>
            <person name="Stenlid J."/>
            <person name="Sun H."/>
            <person name="Sun S."/>
            <person name="Syed K."/>
            <person name="Tsang A."/>
            <person name="Wiebenga A."/>
            <person name="Young D."/>
            <person name="Pisabarro A."/>
            <person name="Eastwood D.C."/>
            <person name="Martin F."/>
            <person name="Cullen D."/>
            <person name="Grigoriev I.V."/>
            <person name="Hibbett D.S."/>
        </authorList>
    </citation>
    <scope>NUCLEOTIDE SEQUENCE [LARGE SCALE GENOMIC DNA]</scope>
    <source>
        <strain evidence="1 2">MD-104</strain>
    </source>
</reference>
<organism evidence="1 2">
    <name type="scientific">Wolfiporia cocos (strain MD-104)</name>
    <name type="common">Brown rot fungus</name>
    <dbReference type="NCBI Taxonomy" id="742152"/>
    <lineage>
        <taxon>Eukaryota</taxon>
        <taxon>Fungi</taxon>
        <taxon>Dikarya</taxon>
        <taxon>Basidiomycota</taxon>
        <taxon>Agaricomycotina</taxon>
        <taxon>Agaricomycetes</taxon>
        <taxon>Polyporales</taxon>
        <taxon>Phaeolaceae</taxon>
        <taxon>Wolfiporia</taxon>
    </lineage>
</organism>
<name>A0A2H3JF19_WOLCO</name>
<dbReference type="Proteomes" id="UP000218811">
    <property type="component" value="Unassembled WGS sequence"/>
</dbReference>
<gene>
    <name evidence="1" type="ORF">WOLCODRAFT_137018</name>
</gene>
<accession>A0A2H3JF19</accession>